<accession>A0A699WZV7</accession>
<reference evidence="2" key="1">
    <citation type="journal article" date="2019" name="Sci. Rep.">
        <title>Draft genome of Tanacetum cinerariifolium, the natural source of mosquito coil.</title>
        <authorList>
            <person name="Yamashiro T."/>
            <person name="Shiraishi A."/>
            <person name="Satake H."/>
            <person name="Nakayama K."/>
        </authorList>
    </citation>
    <scope>NUCLEOTIDE SEQUENCE</scope>
</reference>
<organism evidence="2">
    <name type="scientific">Tanacetum cinerariifolium</name>
    <name type="common">Dalmatian daisy</name>
    <name type="synonym">Chrysanthemum cinerariifolium</name>
    <dbReference type="NCBI Taxonomy" id="118510"/>
    <lineage>
        <taxon>Eukaryota</taxon>
        <taxon>Viridiplantae</taxon>
        <taxon>Streptophyta</taxon>
        <taxon>Embryophyta</taxon>
        <taxon>Tracheophyta</taxon>
        <taxon>Spermatophyta</taxon>
        <taxon>Magnoliopsida</taxon>
        <taxon>eudicotyledons</taxon>
        <taxon>Gunneridae</taxon>
        <taxon>Pentapetalae</taxon>
        <taxon>asterids</taxon>
        <taxon>campanulids</taxon>
        <taxon>Asterales</taxon>
        <taxon>Asteraceae</taxon>
        <taxon>Asteroideae</taxon>
        <taxon>Anthemideae</taxon>
        <taxon>Anthemidinae</taxon>
        <taxon>Tanacetum</taxon>
    </lineage>
</organism>
<dbReference type="GO" id="GO:0003964">
    <property type="term" value="F:RNA-directed DNA polymerase activity"/>
    <property type="evidence" value="ECO:0007669"/>
    <property type="project" value="UniProtKB-KW"/>
</dbReference>
<dbReference type="AlphaFoldDB" id="A0A699WZV7"/>
<feature type="region of interest" description="Disordered" evidence="1">
    <location>
        <begin position="1"/>
        <end position="20"/>
    </location>
</feature>
<keyword evidence="2" id="KW-0695">RNA-directed DNA polymerase</keyword>
<sequence>KRRLENNPRDNHGQQSVFKWQNVGGQNVARAYTAGNNESKGYVGSLPYYYKYRLHHEGPCTARCGNYKRVGHQMRDYRSAAAALNT</sequence>
<comment type="caution">
    <text evidence="2">The sequence shown here is derived from an EMBL/GenBank/DDBJ whole genome shotgun (WGS) entry which is preliminary data.</text>
</comment>
<gene>
    <name evidence="2" type="ORF">Tci_924698</name>
</gene>
<evidence type="ECO:0000313" key="2">
    <source>
        <dbReference type="EMBL" id="GFD52729.1"/>
    </source>
</evidence>
<keyword evidence="2" id="KW-0548">Nucleotidyltransferase</keyword>
<dbReference type="EMBL" id="BKCJ011785646">
    <property type="protein sequence ID" value="GFD52729.1"/>
    <property type="molecule type" value="Genomic_DNA"/>
</dbReference>
<name>A0A699WZV7_TANCI</name>
<feature type="compositionally biased region" description="Basic and acidic residues" evidence="1">
    <location>
        <begin position="1"/>
        <end position="12"/>
    </location>
</feature>
<keyword evidence="2" id="KW-0808">Transferase</keyword>
<evidence type="ECO:0000256" key="1">
    <source>
        <dbReference type="SAM" id="MobiDB-lite"/>
    </source>
</evidence>
<feature type="non-terminal residue" evidence="2">
    <location>
        <position position="1"/>
    </location>
</feature>
<proteinExistence type="predicted"/>
<protein>
    <submittedName>
        <fullName evidence="2">Reverse transcriptase domain-containing protein</fullName>
    </submittedName>
</protein>